<dbReference type="EMBL" id="JAAZNL010000032">
    <property type="protein sequence ID" value="NMB70159.1"/>
    <property type="molecule type" value="Genomic_DNA"/>
</dbReference>
<keyword evidence="1" id="KW-1133">Transmembrane helix</keyword>
<keyword evidence="1" id="KW-0472">Membrane</keyword>
<organism evidence="2 3">
    <name type="scientific">candidate division WWE3 bacterium</name>
    <dbReference type="NCBI Taxonomy" id="2053526"/>
    <lineage>
        <taxon>Bacteria</taxon>
        <taxon>Katanobacteria</taxon>
    </lineage>
</organism>
<evidence type="ECO:0000256" key="1">
    <source>
        <dbReference type="SAM" id="Phobius"/>
    </source>
</evidence>
<proteinExistence type="predicted"/>
<keyword evidence="1" id="KW-0812">Transmembrane</keyword>
<protein>
    <submittedName>
        <fullName evidence="2">Uncharacterized protein</fullName>
    </submittedName>
</protein>
<dbReference type="Proteomes" id="UP000526033">
    <property type="component" value="Unassembled WGS sequence"/>
</dbReference>
<gene>
    <name evidence="2" type="ORF">GYA27_03090</name>
</gene>
<accession>A0A7X9HGR2</accession>
<comment type="caution">
    <text evidence="2">The sequence shown here is derived from an EMBL/GenBank/DDBJ whole genome shotgun (WGS) entry which is preliminary data.</text>
</comment>
<reference evidence="2 3" key="1">
    <citation type="journal article" date="2020" name="Biotechnol. Biofuels">
        <title>New insights from the biogas microbiome by comprehensive genome-resolved metagenomics of nearly 1600 species originating from multiple anaerobic digesters.</title>
        <authorList>
            <person name="Campanaro S."/>
            <person name="Treu L."/>
            <person name="Rodriguez-R L.M."/>
            <person name="Kovalovszki A."/>
            <person name="Ziels R.M."/>
            <person name="Maus I."/>
            <person name="Zhu X."/>
            <person name="Kougias P.G."/>
            <person name="Basile A."/>
            <person name="Luo G."/>
            <person name="Schluter A."/>
            <person name="Konstantinidis K.T."/>
            <person name="Angelidaki I."/>
        </authorList>
    </citation>
    <scope>NUCLEOTIDE SEQUENCE [LARGE SCALE GENOMIC DNA]</scope>
    <source>
        <strain evidence="2">AS27yjCOA_165</strain>
    </source>
</reference>
<dbReference type="AlphaFoldDB" id="A0A7X9HGR2"/>
<evidence type="ECO:0000313" key="2">
    <source>
        <dbReference type="EMBL" id="NMB70159.1"/>
    </source>
</evidence>
<sequence length="176" mass="19195">MNRNRGFAVPIVLVFTLVFLILPLIFWYSFNVNSAETVKGTSVKSEENSVLVKIVSPSGPWDLQQYLCKDKNECTASVFSGKRYATISGGKTQGHYLPLTSPKSSGDYKFLKVFVTAGSGLTTADFKVLDSQVLLGHSIEKMTLAEESLSLEAVLIPLESFVNTTGATESIDFIAK</sequence>
<feature type="transmembrane region" description="Helical" evidence="1">
    <location>
        <begin position="7"/>
        <end position="30"/>
    </location>
</feature>
<evidence type="ECO:0000313" key="3">
    <source>
        <dbReference type="Proteomes" id="UP000526033"/>
    </source>
</evidence>
<name>A0A7X9HGR2_UNCKA</name>